<dbReference type="EMBL" id="LC514057">
    <property type="protein sequence ID" value="BBQ04829.1"/>
    <property type="molecule type" value="Viral_cRNA"/>
</dbReference>
<dbReference type="GeneID" id="80535277"/>
<reference evidence="2" key="1">
    <citation type="journal article" date="2020" name="Viruses">
        <title>Deciphering the Virome of Culex vishnui Subgroup Mosquitoes, the Major Vectors of Japanese Encephalitis, in Japan.</title>
        <authorList>
            <person name="Faizah A.N."/>
            <person name="Kobayashi D."/>
            <person name="Isawa H."/>
            <person name="Amoa-Bosompem M."/>
            <person name="Murota K."/>
            <person name="Higa Y."/>
            <person name="Futami K."/>
            <person name="Shimada S."/>
            <person name="Kim K.S."/>
            <person name="Itokawa K."/>
            <person name="Watanabe M."/>
            <person name="Tsuda Y."/>
            <person name="Minakawa N."/>
            <person name="Miura K."/>
            <person name="Hirayama K."/>
            <person name="Sawabe K."/>
        </authorList>
    </citation>
    <scope>NUCLEOTIDE SEQUENCE</scope>
    <source>
        <strain evidence="2">17NGK-Cps2-874</strain>
    </source>
</reference>
<feature type="region of interest" description="Disordered" evidence="1">
    <location>
        <begin position="81"/>
        <end position="141"/>
    </location>
</feature>
<proteinExistence type="predicted"/>
<keyword evidence="3" id="KW-1185">Reference proteome</keyword>
<accession>A0A6F8PYS5</accession>
<feature type="region of interest" description="Disordered" evidence="1">
    <location>
        <begin position="161"/>
        <end position="187"/>
    </location>
</feature>
<dbReference type="RefSeq" id="YP_010797484.1">
    <property type="nucleotide sequence ID" value="NC_076182.1"/>
</dbReference>
<evidence type="ECO:0000313" key="2">
    <source>
        <dbReference type="EMBL" id="BBQ04829.1"/>
    </source>
</evidence>
<sequence>MNHSAIFAPGDVFDKKSKSKPSRASQSVEKKSNPGNMSKKSMNSGTGKPTLKHAFSLVPGPKLKKEDLLDQKGLDKVVKSIGDGGLEAGCPVDPINDPPEGCSPPKKPRTPNVLQKGPSRHSQQRTPCGGSGEPGPSTDVSCAMKNLQLHRTQAYLDIESQGIDSSSPGLTSDQSGSSTPTYLDTESDFDDLDLQTRVECNEMGIDPQSLHSDIKELVYAPEDGREIVTAEDCLRAVNVIMADAESLSGRIITGFKIEKGSVIGVLKKSAIPKYPEQRYLGSKTAEKAMDLDKMMAKVPILPPYEPLEPLRALPSVPPKTDRKVPEVNNNRSITLLAPKRRGGAPFRFNVPPGIYDECCSTDLSTIEVASAIMKKMNIYGMYKFTCDYSGLEIEITQE</sequence>
<dbReference type="KEGG" id="vg:80535277"/>
<name>A0A6F8PYS5_9RHAB</name>
<evidence type="ECO:0000256" key="1">
    <source>
        <dbReference type="SAM" id="MobiDB-lite"/>
    </source>
</evidence>
<dbReference type="Proteomes" id="UP000676187">
    <property type="component" value="Segment"/>
</dbReference>
<feature type="compositionally biased region" description="Polar residues" evidence="1">
    <location>
        <begin position="22"/>
        <end position="47"/>
    </location>
</feature>
<feature type="region of interest" description="Disordered" evidence="1">
    <location>
        <begin position="1"/>
        <end position="55"/>
    </location>
</feature>
<evidence type="ECO:0000313" key="3">
    <source>
        <dbReference type="Proteomes" id="UP000676187"/>
    </source>
</evidence>
<protein>
    <submittedName>
        <fullName evidence="2">Phosphoprotein</fullName>
    </submittedName>
</protein>
<gene>
    <name evidence="2" type="primary">P</name>
</gene>
<organism evidence="2">
    <name type="scientific">Culex pseudovishnui rhabdo-like virus</name>
    <dbReference type="NCBI Taxonomy" id="2684265"/>
    <lineage>
        <taxon>Viruses</taxon>
        <taxon>Riboviria</taxon>
        <taxon>Orthornavirae</taxon>
        <taxon>Negarnaviricota</taxon>
        <taxon>Haploviricotina</taxon>
        <taxon>Monjiviricetes</taxon>
        <taxon>Mononegavirales</taxon>
        <taxon>Rhabdoviridae</taxon>
        <taxon>Alpharhabdovirinae</taxon>
        <taxon>Ohlsrhavirus</taxon>
        <taxon>Ohlsrhavirus pseudovishnui</taxon>
    </lineage>
</organism>
<feature type="compositionally biased region" description="Polar residues" evidence="1">
    <location>
        <begin position="162"/>
        <end position="184"/>
    </location>
</feature>